<dbReference type="RefSeq" id="WP_092210973.1">
    <property type="nucleotide sequence ID" value="NZ_FMUX01000008.1"/>
</dbReference>
<organism evidence="2 3">
    <name type="scientific">Desulfoluna spongiiphila</name>
    <dbReference type="NCBI Taxonomy" id="419481"/>
    <lineage>
        <taxon>Bacteria</taxon>
        <taxon>Pseudomonadati</taxon>
        <taxon>Thermodesulfobacteriota</taxon>
        <taxon>Desulfobacteria</taxon>
        <taxon>Desulfobacterales</taxon>
        <taxon>Desulfolunaceae</taxon>
        <taxon>Desulfoluna</taxon>
    </lineage>
</organism>
<dbReference type="OrthoDB" id="573392at2"/>
<dbReference type="STRING" id="419481.SAMN05216233_108115"/>
<dbReference type="EMBL" id="FMUX01000008">
    <property type="protein sequence ID" value="SCY39644.1"/>
    <property type="molecule type" value="Genomic_DNA"/>
</dbReference>
<sequence>MFKHDKKKRPDTVSVILDDRAVDLPARVSVAAGLLDIGEIISRTSPSSGKPCAPHCLMGVCFECLMEIDGVKRQACMTEAREGMVIRRHLDPEDKGDCP</sequence>
<dbReference type="Pfam" id="PF13510">
    <property type="entry name" value="Fer2_4"/>
    <property type="match status" value="1"/>
</dbReference>
<proteinExistence type="predicted"/>
<accession>A0A1G5FKH5</accession>
<dbReference type="InterPro" id="IPR036010">
    <property type="entry name" value="2Fe-2S_ferredoxin-like_sf"/>
</dbReference>
<keyword evidence="1" id="KW-0560">Oxidoreductase</keyword>
<dbReference type="InterPro" id="IPR042204">
    <property type="entry name" value="2Fe-2S-bd_N"/>
</dbReference>
<dbReference type="AlphaFoldDB" id="A0A1G5FKH5"/>
<evidence type="ECO:0000313" key="3">
    <source>
        <dbReference type="Proteomes" id="UP000198870"/>
    </source>
</evidence>
<dbReference type="Proteomes" id="UP000198870">
    <property type="component" value="Unassembled WGS sequence"/>
</dbReference>
<dbReference type="GO" id="GO:0016491">
    <property type="term" value="F:oxidoreductase activity"/>
    <property type="evidence" value="ECO:0007669"/>
    <property type="project" value="UniProtKB-KW"/>
</dbReference>
<protein>
    <submittedName>
        <fullName evidence="2">2Fe-2S iron-sulfur cluster binding domain-containing protein</fullName>
    </submittedName>
</protein>
<gene>
    <name evidence="2" type="ORF">SAMN05216233_108115</name>
</gene>
<dbReference type="GO" id="GO:0051536">
    <property type="term" value="F:iron-sulfur cluster binding"/>
    <property type="evidence" value="ECO:0007669"/>
    <property type="project" value="InterPro"/>
</dbReference>
<dbReference type="Gene3D" id="3.10.20.440">
    <property type="entry name" value="2Fe-2S iron-sulphur cluster binding domain, sarcosine oxidase, alpha subunit, N-terminal domain"/>
    <property type="match status" value="1"/>
</dbReference>
<evidence type="ECO:0000256" key="1">
    <source>
        <dbReference type="ARBA" id="ARBA00023002"/>
    </source>
</evidence>
<evidence type="ECO:0000313" key="2">
    <source>
        <dbReference type="EMBL" id="SCY39644.1"/>
    </source>
</evidence>
<reference evidence="2 3" key="1">
    <citation type="submission" date="2016-10" db="EMBL/GenBank/DDBJ databases">
        <authorList>
            <person name="de Groot N.N."/>
        </authorList>
    </citation>
    <scope>NUCLEOTIDE SEQUENCE [LARGE SCALE GENOMIC DNA]</scope>
    <source>
        <strain evidence="2 3">AA1</strain>
    </source>
</reference>
<dbReference type="SUPFAM" id="SSF54292">
    <property type="entry name" value="2Fe-2S ferredoxin-like"/>
    <property type="match status" value="1"/>
</dbReference>
<name>A0A1G5FKH5_9BACT</name>
<keyword evidence="3" id="KW-1185">Reference proteome</keyword>